<reference evidence="2" key="1">
    <citation type="submission" date="2023-03" db="EMBL/GenBank/DDBJ databases">
        <title>Massive genome expansion in bonnet fungi (Mycena s.s.) driven by repeated elements and novel gene families across ecological guilds.</title>
        <authorList>
            <consortium name="Lawrence Berkeley National Laboratory"/>
            <person name="Harder C.B."/>
            <person name="Miyauchi S."/>
            <person name="Viragh M."/>
            <person name="Kuo A."/>
            <person name="Thoen E."/>
            <person name="Andreopoulos B."/>
            <person name="Lu D."/>
            <person name="Skrede I."/>
            <person name="Drula E."/>
            <person name="Henrissat B."/>
            <person name="Morin E."/>
            <person name="Kohler A."/>
            <person name="Barry K."/>
            <person name="LaButti K."/>
            <person name="Morin E."/>
            <person name="Salamov A."/>
            <person name="Lipzen A."/>
            <person name="Mereny Z."/>
            <person name="Hegedus B."/>
            <person name="Baldrian P."/>
            <person name="Stursova M."/>
            <person name="Weitz H."/>
            <person name="Taylor A."/>
            <person name="Grigoriev I.V."/>
            <person name="Nagy L.G."/>
            <person name="Martin F."/>
            <person name="Kauserud H."/>
        </authorList>
    </citation>
    <scope>NUCLEOTIDE SEQUENCE</scope>
    <source>
        <strain evidence="2">CBHHK067</strain>
    </source>
</reference>
<accession>A0AAD7GZI5</accession>
<protein>
    <submittedName>
        <fullName evidence="2">Uncharacterized protein</fullName>
    </submittedName>
</protein>
<sequence length="297" mass="33516">MHPSAIWLYLAQFFTRDVLASLMTADRSTRALLGERVAASLEVQYRDLDFRFLHLEDGTVERLWKRAVADRIRVLRIGPYFVCDALAGSRDLSFTDAMQRVGRLLARFRHIEEYHILWHERPTMSTVRPVASNCDQLSDTLGLASAILAVPFSSTPYIHTLTVELSLDKAEHLFLPTVVLPSLEDFTLCIRDDHVGDLDAAGYIMVHHLARFLNNTHRTLRSLSFETSLSSDFSPFFSALGTFAHLSKLTLSIPTSDPHLGDPSALKGFLHAQHDTLEQFTLRGFCTRKSRGGMDSR</sequence>
<feature type="chain" id="PRO_5042210927" evidence="1">
    <location>
        <begin position="21"/>
        <end position="297"/>
    </location>
</feature>
<keyword evidence="1" id="KW-0732">Signal</keyword>
<dbReference type="AlphaFoldDB" id="A0AAD7GZI5"/>
<keyword evidence="3" id="KW-1185">Reference proteome</keyword>
<dbReference type="EMBL" id="JARKIE010000003">
    <property type="protein sequence ID" value="KAJ7708777.1"/>
    <property type="molecule type" value="Genomic_DNA"/>
</dbReference>
<comment type="caution">
    <text evidence="2">The sequence shown here is derived from an EMBL/GenBank/DDBJ whole genome shotgun (WGS) entry which is preliminary data.</text>
</comment>
<dbReference type="Proteomes" id="UP001221757">
    <property type="component" value="Unassembled WGS sequence"/>
</dbReference>
<feature type="signal peptide" evidence="1">
    <location>
        <begin position="1"/>
        <end position="20"/>
    </location>
</feature>
<name>A0AAD7GZI5_MYCRO</name>
<evidence type="ECO:0000313" key="2">
    <source>
        <dbReference type="EMBL" id="KAJ7708777.1"/>
    </source>
</evidence>
<evidence type="ECO:0000313" key="3">
    <source>
        <dbReference type="Proteomes" id="UP001221757"/>
    </source>
</evidence>
<gene>
    <name evidence="2" type="ORF">B0H17DRAFT_1191273</name>
</gene>
<evidence type="ECO:0000256" key="1">
    <source>
        <dbReference type="SAM" id="SignalP"/>
    </source>
</evidence>
<organism evidence="2 3">
    <name type="scientific">Mycena rosella</name>
    <name type="common">Pink bonnet</name>
    <name type="synonym">Agaricus rosellus</name>
    <dbReference type="NCBI Taxonomy" id="1033263"/>
    <lineage>
        <taxon>Eukaryota</taxon>
        <taxon>Fungi</taxon>
        <taxon>Dikarya</taxon>
        <taxon>Basidiomycota</taxon>
        <taxon>Agaricomycotina</taxon>
        <taxon>Agaricomycetes</taxon>
        <taxon>Agaricomycetidae</taxon>
        <taxon>Agaricales</taxon>
        <taxon>Marasmiineae</taxon>
        <taxon>Mycenaceae</taxon>
        <taxon>Mycena</taxon>
    </lineage>
</organism>
<proteinExistence type="predicted"/>